<dbReference type="Pfam" id="PF13424">
    <property type="entry name" value="TPR_12"/>
    <property type="match status" value="2"/>
</dbReference>
<gene>
    <name evidence="7" type="primary">CLUH</name>
    <name evidence="7" type="synonym">LOC109905664</name>
</gene>
<dbReference type="SUPFAM" id="SSF103107">
    <property type="entry name" value="Hypothetical protein c14orf129, hspc210"/>
    <property type="match status" value="1"/>
</dbReference>
<evidence type="ECO:0000256" key="1">
    <source>
        <dbReference type="ARBA" id="ARBA00022490"/>
    </source>
</evidence>
<dbReference type="InterPro" id="IPR011990">
    <property type="entry name" value="TPR-like_helical_dom_sf"/>
</dbReference>
<dbReference type="InterPro" id="IPR023231">
    <property type="entry name" value="GSKIP_dom_sf"/>
</dbReference>
<dbReference type="Ensembl" id="ENSOKIT00005048688.1">
    <property type="protein sequence ID" value="ENSOKIP00005046200.1"/>
    <property type="gene ID" value="ENSOKIG00005019320.1"/>
</dbReference>
<dbReference type="Gene3D" id="3.30.2280.10">
    <property type="entry name" value="Hypothetical protein (hspc210)"/>
    <property type="match status" value="1"/>
</dbReference>
<keyword evidence="4" id="KW-0694">RNA-binding</keyword>
<evidence type="ECO:0000256" key="2">
    <source>
        <dbReference type="ARBA" id="ARBA00022737"/>
    </source>
</evidence>
<dbReference type="Pfam" id="PF13236">
    <property type="entry name" value="CLU"/>
    <property type="match status" value="1"/>
</dbReference>
<comment type="similarity">
    <text evidence="4">Belongs to the CLU family.</text>
</comment>
<dbReference type="Pfam" id="PF15044">
    <property type="entry name" value="CLU_N"/>
    <property type="match status" value="1"/>
</dbReference>
<dbReference type="GO" id="GO:0007005">
    <property type="term" value="P:mitochondrion organization"/>
    <property type="evidence" value="ECO:0007669"/>
    <property type="project" value="UniProtKB-UniRule"/>
</dbReference>
<dbReference type="InterPro" id="IPR025697">
    <property type="entry name" value="CLU_dom"/>
</dbReference>
<dbReference type="InterPro" id="IPR027523">
    <property type="entry name" value="CLU_prot"/>
</dbReference>
<keyword evidence="1 4" id="KW-0963">Cytoplasm</keyword>
<dbReference type="SUPFAM" id="SSF48452">
    <property type="entry name" value="TPR-like"/>
    <property type="match status" value="2"/>
</dbReference>
<dbReference type="GO" id="GO:0005737">
    <property type="term" value="C:cytoplasm"/>
    <property type="evidence" value="ECO:0007669"/>
    <property type="project" value="UniProtKB-SubCell"/>
</dbReference>
<dbReference type="PANTHER" id="PTHR12601">
    <property type="entry name" value="EUKARYOTIC TRANSLATION INITIATION FACTOR 3 SUBUNIT EIF-3"/>
    <property type="match status" value="1"/>
</dbReference>
<evidence type="ECO:0000256" key="3">
    <source>
        <dbReference type="ARBA" id="ARBA00022803"/>
    </source>
</evidence>
<proteinExistence type="inferred from homology"/>
<protein>
    <recommendedName>
        <fullName evidence="4">Clustered mitochondria protein homolog</fullName>
    </recommendedName>
</protein>
<feature type="region of interest" description="Disordered" evidence="5">
    <location>
        <begin position="150"/>
        <end position="184"/>
    </location>
</feature>
<dbReference type="PROSITE" id="PS51823">
    <property type="entry name" value="CLU"/>
    <property type="match status" value="1"/>
</dbReference>
<comment type="function">
    <text evidence="4">mRNA-binding protein involved in proper cytoplasmic distribution of mitochondria. Specifically binds mRNAs of nuclear-encoded mitochondrial proteins in the cytoplasm and regulates transport or translation of these transcripts close to mitochondria, playing a role in mitochondrial biogenesis.</text>
</comment>
<dbReference type="InterPro" id="IPR033646">
    <property type="entry name" value="CLU-central"/>
</dbReference>
<reference evidence="7" key="1">
    <citation type="submission" date="2025-08" db="UniProtKB">
        <authorList>
            <consortium name="Ensembl"/>
        </authorList>
    </citation>
    <scope>IDENTIFICATION</scope>
</reference>
<dbReference type="PANTHER" id="PTHR12601:SF10">
    <property type="entry name" value="CLUSTERED MITOCHONDRIA PROTEIN HOMOLOG"/>
    <property type="match status" value="1"/>
</dbReference>
<evidence type="ECO:0000313" key="8">
    <source>
        <dbReference type="Proteomes" id="UP000694557"/>
    </source>
</evidence>
<evidence type="ECO:0000313" key="7">
    <source>
        <dbReference type="Ensembl" id="ENSOKIP00005046200.1"/>
    </source>
</evidence>
<dbReference type="HAMAP" id="MF_03013">
    <property type="entry name" value="CLU"/>
    <property type="match status" value="1"/>
</dbReference>
<name>A0A8C7GP20_ONCKI</name>
<evidence type="ECO:0000256" key="4">
    <source>
        <dbReference type="HAMAP-Rule" id="MF_03013"/>
    </source>
</evidence>
<dbReference type="FunFam" id="1.25.40.10:FF:000088">
    <property type="entry name" value="Clustered mitochondria (CluA/CLU1) homolog"/>
    <property type="match status" value="1"/>
</dbReference>
<evidence type="ECO:0000256" key="5">
    <source>
        <dbReference type="SAM" id="MobiDB-lite"/>
    </source>
</evidence>
<comment type="subcellular location">
    <subcellularLocation>
        <location evidence="4">Cytoplasm</location>
    </subcellularLocation>
    <subcellularLocation>
        <location evidence="4">Cytoplasmic granule</location>
    </subcellularLocation>
</comment>
<keyword evidence="2" id="KW-0677">Repeat</keyword>
<dbReference type="FunFam" id="3.30.2280.10:FF:000001">
    <property type="entry name" value="Clustered mitochondria (CluA/CLU1) homolog"/>
    <property type="match status" value="1"/>
</dbReference>
<dbReference type="AlphaFoldDB" id="A0A8C7GP20"/>
<dbReference type="Pfam" id="PF12807">
    <property type="entry name" value="eIF3_p135"/>
    <property type="match status" value="1"/>
</dbReference>
<feature type="region of interest" description="Disordered" evidence="5">
    <location>
        <begin position="1240"/>
        <end position="1278"/>
    </location>
</feature>
<dbReference type="GO" id="GO:0003729">
    <property type="term" value="F:mRNA binding"/>
    <property type="evidence" value="ECO:0007669"/>
    <property type="project" value="TreeGrafter"/>
</dbReference>
<dbReference type="Gene3D" id="1.25.40.10">
    <property type="entry name" value="Tetratricopeptide repeat domain"/>
    <property type="match status" value="1"/>
</dbReference>
<accession>A0A8C7GP20</accession>
<sequence>ALVNGKHPCDTDVSPQLQCLDSNEQEVIVIQDTGFTVKIQAPGTEPFDLQVSPQEMVQEIHQVLMDREDTCHRTCFSLQLDGNVLDNFAELKSIEGRTCPGDKPYTVREARIHVRHIRDLLKSLDPSDAYNGVDCNSLSFLSVFTDGDLGDSGKRKKKGSDLEQIDCTPPEHILPGSKERPLVPLQPQNKDWKPMQCLKVLTMSGWNPPPGNRKMHGDLMYLYMVTVEERHISITASTRGFYLNQSTTYTFNPKPANPSFLSHSLVELLSQISPAFKKNFTVLQKTRVQRHPFERIATPFQVYSWTAPQVDHTMDCVRAEDAYTSRLGYEEHIPGQTRDWNEELQTTRELARKNLPERLLRERAIFKVHSDFAAAATRGSMAVIDGNVMAINPGEETRMQMFIWNNIFFSLGFDVRDHYRELGGDAAAHAAPTNDLNGVRAYGAVDVEGLYTLGTVVVDYRGYRVTAQSIIPGILEREQEQSVIYGSIDFGKTVVSHGKYLELLERTSRPLKVQRHNVLNEKDESVELCSSVECKGIIGNDGRHYILDLLRTFPPDLNFLPVEGEELSPESVRQGFPRQHRHRLACLRQELIEAFVEHRYLLFMKMAALQLMQQKANKESKMATLTENNSPEAACESPLDGKAEDSIPGLAQAKELAESLAAEDGSDPKSREVVLNACKAVGSISNTSFDIRFNPDIFSPGVRFPEDSVDDIQKQKQLLKDAAAFLVSCQIPSLVKDCLDHSALPMDGATLTEALHQRGINVRYLGNVLEFVDKTPAKAQLEHFYRIGISELITRCAKHIFKTYLQGVELSALSAAVSHFLNCFLSSFPDAVAHLPADELVSRRKNRKRRNRVPGGGDNTAWASLTPSELWKNIVSEAQSYYNFTLHCENADQVVEKYGLQKITLLREISIKAGIQILIKEYNFDSRHKPAFTEEDILNIFPVVKHVNPKASDAFHFFQSGQAKVQQGYLKEGCELINEALNLFNNVYGAMHVEICACLRLLARLNYIMGDHHEALSNQQKAVLMSERVLGVEHPNTIQEYMHLALYCFANGQLSTALKLLYRARYLMLMVCGEDHPEMALLDSNIGLVLHGVMEYDLSLRFLENALAINSKYHGPRSLKVALSHHLVARVYESKAEFRSALQHEKEGYTIYKNQVGEAHEKTKESSEYLKYLTQQAVALQRTMNEIYKNGSNASIMPLKFTAPSMASVLEQLNIINGIIFIPLSQKDLENLKAEVQRRQQLQESGKSMEELTVDGPLEEPPRQLGLPVSPWPHVASK</sequence>
<keyword evidence="3" id="KW-0802">TPR repeat</keyword>
<dbReference type="InterPro" id="IPR028275">
    <property type="entry name" value="CLU_N"/>
</dbReference>
<feature type="domain" description="Clu" evidence="6">
    <location>
        <begin position="318"/>
        <end position="560"/>
    </location>
</feature>
<dbReference type="Proteomes" id="UP000694557">
    <property type="component" value="Unassembled WGS sequence"/>
</dbReference>
<feature type="region of interest" description="Disordered" evidence="5">
    <location>
        <begin position="622"/>
        <end position="644"/>
    </location>
</feature>
<keyword evidence="8" id="KW-1185">Reference proteome</keyword>
<evidence type="ECO:0000259" key="6">
    <source>
        <dbReference type="PROSITE" id="PS51823"/>
    </source>
</evidence>
<reference evidence="7" key="2">
    <citation type="submission" date="2025-09" db="UniProtKB">
        <authorList>
            <consortium name="Ensembl"/>
        </authorList>
    </citation>
    <scope>IDENTIFICATION</scope>
</reference>
<dbReference type="GO" id="GO:0048312">
    <property type="term" value="P:intracellular distribution of mitochondria"/>
    <property type="evidence" value="ECO:0007669"/>
    <property type="project" value="TreeGrafter"/>
</dbReference>
<organism evidence="7 8">
    <name type="scientific">Oncorhynchus kisutch</name>
    <name type="common">Coho salmon</name>
    <name type="synonym">Salmo kisutch</name>
    <dbReference type="NCBI Taxonomy" id="8019"/>
    <lineage>
        <taxon>Eukaryota</taxon>
        <taxon>Metazoa</taxon>
        <taxon>Chordata</taxon>
        <taxon>Craniata</taxon>
        <taxon>Vertebrata</taxon>
        <taxon>Euteleostomi</taxon>
        <taxon>Actinopterygii</taxon>
        <taxon>Neopterygii</taxon>
        <taxon>Teleostei</taxon>
        <taxon>Protacanthopterygii</taxon>
        <taxon>Salmoniformes</taxon>
        <taxon>Salmonidae</taxon>
        <taxon>Salmoninae</taxon>
        <taxon>Oncorhynchus</taxon>
    </lineage>
</organism>
<dbReference type="CDD" id="cd15466">
    <property type="entry name" value="CLU-central"/>
    <property type="match status" value="1"/>
</dbReference>
<dbReference type="GeneTree" id="ENSGT00390000012485"/>